<dbReference type="InParanoid" id="K1Q9D3"/>
<dbReference type="AlphaFoldDB" id="K1Q9D3"/>
<accession>K1Q9D3</accession>
<protein>
    <submittedName>
        <fullName evidence="2">Uncharacterized protein</fullName>
    </submittedName>
</protein>
<feature type="region of interest" description="Disordered" evidence="1">
    <location>
        <begin position="1"/>
        <end position="23"/>
    </location>
</feature>
<gene>
    <name evidence="2" type="ORF">CGI_10003639</name>
</gene>
<organism evidence="2">
    <name type="scientific">Magallana gigas</name>
    <name type="common">Pacific oyster</name>
    <name type="synonym">Crassostrea gigas</name>
    <dbReference type="NCBI Taxonomy" id="29159"/>
    <lineage>
        <taxon>Eukaryota</taxon>
        <taxon>Metazoa</taxon>
        <taxon>Spiralia</taxon>
        <taxon>Lophotrochozoa</taxon>
        <taxon>Mollusca</taxon>
        <taxon>Bivalvia</taxon>
        <taxon>Autobranchia</taxon>
        <taxon>Pteriomorphia</taxon>
        <taxon>Ostreida</taxon>
        <taxon>Ostreoidea</taxon>
        <taxon>Ostreidae</taxon>
        <taxon>Magallana</taxon>
    </lineage>
</organism>
<proteinExistence type="predicted"/>
<dbReference type="Gene3D" id="3.40.220.10">
    <property type="entry name" value="Leucine Aminopeptidase, subunit E, domain 1"/>
    <property type="match status" value="1"/>
</dbReference>
<dbReference type="InterPro" id="IPR043472">
    <property type="entry name" value="Macro_dom-like"/>
</dbReference>
<feature type="region of interest" description="Disordered" evidence="1">
    <location>
        <begin position="268"/>
        <end position="289"/>
    </location>
</feature>
<sequence length="289" mass="33065">MGQSRSRTGARAPEIIESDEDESDLDELEDAVVYKLRDISHGMFQAWKSRFPESHKNVQVCPVNSFGFMDEGINMAYSKYFGGQIWCRFKFVPFMMTGDVYPITRFIVGRLEQVRGGIYTACFRRFLVEMVKYVQWIFGLQGQAVIIAAYSWHTQPSEEDLQGFNEGLPINYLIAAPTMRIPQGVENTVNAYLAFRAVILAVREHNKRNYGSRKIRSVLCPGLGTDIGLMDHDQCANQMCLAYETHELKLPDHQFRIHPDNMLSMEMDQSHMTEESRIKKSSPNGNADI</sequence>
<name>K1Q9D3_MAGGI</name>
<dbReference type="HOGENOM" id="CLU_963936_0_0_1"/>
<dbReference type="EMBL" id="JH816954">
    <property type="protein sequence ID" value="EKC27944.1"/>
    <property type="molecule type" value="Genomic_DNA"/>
</dbReference>
<reference evidence="2" key="1">
    <citation type="journal article" date="2012" name="Nature">
        <title>The oyster genome reveals stress adaptation and complexity of shell formation.</title>
        <authorList>
            <person name="Zhang G."/>
            <person name="Fang X."/>
            <person name="Guo X."/>
            <person name="Li L."/>
            <person name="Luo R."/>
            <person name="Xu F."/>
            <person name="Yang P."/>
            <person name="Zhang L."/>
            <person name="Wang X."/>
            <person name="Qi H."/>
            <person name="Xiong Z."/>
            <person name="Que H."/>
            <person name="Xie Y."/>
            <person name="Holland P.W."/>
            <person name="Paps J."/>
            <person name="Zhu Y."/>
            <person name="Wu F."/>
            <person name="Chen Y."/>
            <person name="Wang J."/>
            <person name="Peng C."/>
            <person name="Meng J."/>
            <person name="Yang L."/>
            <person name="Liu J."/>
            <person name="Wen B."/>
            <person name="Zhang N."/>
            <person name="Huang Z."/>
            <person name="Zhu Q."/>
            <person name="Feng Y."/>
            <person name="Mount A."/>
            <person name="Hedgecock D."/>
            <person name="Xu Z."/>
            <person name="Liu Y."/>
            <person name="Domazet-Loso T."/>
            <person name="Du Y."/>
            <person name="Sun X."/>
            <person name="Zhang S."/>
            <person name="Liu B."/>
            <person name="Cheng P."/>
            <person name="Jiang X."/>
            <person name="Li J."/>
            <person name="Fan D."/>
            <person name="Wang W."/>
            <person name="Fu W."/>
            <person name="Wang T."/>
            <person name="Wang B."/>
            <person name="Zhang J."/>
            <person name="Peng Z."/>
            <person name="Li Y."/>
            <person name="Li N."/>
            <person name="Wang J."/>
            <person name="Chen M."/>
            <person name="He Y."/>
            <person name="Tan F."/>
            <person name="Song X."/>
            <person name="Zheng Q."/>
            <person name="Huang R."/>
            <person name="Yang H."/>
            <person name="Du X."/>
            <person name="Chen L."/>
            <person name="Yang M."/>
            <person name="Gaffney P.M."/>
            <person name="Wang S."/>
            <person name="Luo L."/>
            <person name="She Z."/>
            <person name="Ming Y."/>
            <person name="Huang W."/>
            <person name="Zhang S."/>
            <person name="Huang B."/>
            <person name="Zhang Y."/>
            <person name="Qu T."/>
            <person name="Ni P."/>
            <person name="Miao G."/>
            <person name="Wang J."/>
            <person name="Wang Q."/>
            <person name="Steinberg C.E."/>
            <person name="Wang H."/>
            <person name="Li N."/>
            <person name="Qian L."/>
            <person name="Zhang G."/>
            <person name="Li Y."/>
            <person name="Yang H."/>
            <person name="Liu X."/>
            <person name="Wang J."/>
            <person name="Yin Y."/>
            <person name="Wang J."/>
        </authorList>
    </citation>
    <scope>NUCLEOTIDE SEQUENCE [LARGE SCALE GENOMIC DNA]</scope>
    <source>
        <strain evidence="2">05x7-T-G4-1.051#20</strain>
    </source>
</reference>
<feature type="compositionally biased region" description="Basic and acidic residues" evidence="1">
    <location>
        <begin position="268"/>
        <end position="278"/>
    </location>
</feature>
<evidence type="ECO:0000313" key="2">
    <source>
        <dbReference type="EMBL" id="EKC27944.1"/>
    </source>
</evidence>
<evidence type="ECO:0000256" key="1">
    <source>
        <dbReference type="SAM" id="MobiDB-lite"/>
    </source>
</evidence>
<dbReference type="SUPFAM" id="SSF52949">
    <property type="entry name" value="Macro domain-like"/>
    <property type="match status" value="1"/>
</dbReference>